<name>A0A830HN05_9CHLO</name>
<evidence type="ECO:0000313" key="1">
    <source>
        <dbReference type="EMBL" id="GHP08816.1"/>
    </source>
</evidence>
<organism evidence="1 2">
    <name type="scientific">Pycnococcus provasolii</name>
    <dbReference type="NCBI Taxonomy" id="41880"/>
    <lineage>
        <taxon>Eukaryota</taxon>
        <taxon>Viridiplantae</taxon>
        <taxon>Chlorophyta</taxon>
        <taxon>Pseudoscourfieldiophyceae</taxon>
        <taxon>Pseudoscourfieldiales</taxon>
        <taxon>Pycnococcaceae</taxon>
        <taxon>Pycnococcus</taxon>
    </lineage>
</organism>
<dbReference type="EMBL" id="BNJQ01000022">
    <property type="protein sequence ID" value="GHP08816.1"/>
    <property type="molecule type" value="Genomic_DNA"/>
</dbReference>
<reference evidence="1" key="1">
    <citation type="submission" date="2020-10" db="EMBL/GenBank/DDBJ databases">
        <title>Unveiling of a novel bifunctional photoreceptor, Dualchrome1, isolated from a cosmopolitan green alga.</title>
        <authorList>
            <person name="Suzuki S."/>
            <person name="Kawachi M."/>
        </authorList>
    </citation>
    <scope>NUCLEOTIDE SEQUENCE</scope>
    <source>
        <strain evidence="1">NIES 2893</strain>
    </source>
</reference>
<dbReference type="AlphaFoldDB" id="A0A830HN05"/>
<evidence type="ECO:0000313" key="2">
    <source>
        <dbReference type="Proteomes" id="UP000660262"/>
    </source>
</evidence>
<keyword evidence="2" id="KW-1185">Reference proteome</keyword>
<proteinExistence type="predicted"/>
<comment type="caution">
    <text evidence="1">The sequence shown here is derived from an EMBL/GenBank/DDBJ whole genome shotgun (WGS) entry which is preliminary data.</text>
</comment>
<dbReference type="Proteomes" id="UP000660262">
    <property type="component" value="Unassembled WGS sequence"/>
</dbReference>
<gene>
    <name evidence="1" type="ORF">PPROV_000755300</name>
</gene>
<accession>A0A830HN05</accession>
<protein>
    <submittedName>
        <fullName evidence="1">Uncharacterized protein</fullName>
    </submittedName>
</protein>
<sequence length="207" mass="20552">MAYPAALAWASQALSVSHNLDACFSFAALAASKLVQATATLPASVSGVLTTLAASHTTGMCAAHAARVKHSGARRAIAGTIAGAAVAIHASTAHAPTSAQTAFATVVPAVLFLWAERGLRVIRTGSTCDSGQDTPAKTFGVPLLTGLALANAGVMGATLVTALQSHGGSAGEVLAMFVPRGALVSYVGDALAHVVWSYGAAKLCSVG</sequence>